<gene>
    <name evidence="2" type="ORF">FKR84_10665</name>
</gene>
<evidence type="ECO:0008006" key="4">
    <source>
        <dbReference type="Google" id="ProtNLM"/>
    </source>
</evidence>
<evidence type="ECO:0000313" key="2">
    <source>
        <dbReference type="EMBL" id="TQD36267.1"/>
    </source>
</evidence>
<dbReference type="AlphaFoldDB" id="A0A507ZH39"/>
<dbReference type="RefSeq" id="WP_141422296.1">
    <property type="nucleotide sequence ID" value="NZ_VIAR01000011.1"/>
</dbReference>
<evidence type="ECO:0000256" key="1">
    <source>
        <dbReference type="SAM" id="SignalP"/>
    </source>
</evidence>
<dbReference type="EMBL" id="VIAR01000011">
    <property type="protein sequence ID" value="TQD36267.1"/>
    <property type="molecule type" value="Genomic_DNA"/>
</dbReference>
<feature type="chain" id="PRO_5021328601" description="Secreted protein" evidence="1">
    <location>
        <begin position="26"/>
        <end position="138"/>
    </location>
</feature>
<protein>
    <recommendedName>
        <fullName evidence="4">Secreted protein</fullName>
    </recommendedName>
</protein>
<dbReference type="InterPro" id="IPR058060">
    <property type="entry name" value="HYC_CC_PP"/>
</dbReference>
<name>A0A507ZH39_9FLAO</name>
<dbReference type="InterPro" id="IPR058512">
    <property type="entry name" value="DUF8199"/>
</dbReference>
<sequence>MKSLFHKIVSIFLASLVFIATTSFTVNVHFCGDTLVDFSIFHDVETCGMEQQQPDESCAVHPDKDNCCSDKQLVVDGQDDIKSSVNKLTFEQQSFVAAFFYTYHNLFDGLDNNIVPFKDYNPPYLIRDFQKIHETYLI</sequence>
<keyword evidence="3" id="KW-1185">Reference proteome</keyword>
<proteinExistence type="predicted"/>
<keyword evidence="1" id="KW-0732">Signal</keyword>
<feature type="signal peptide" evidence="1">
    <location>
        <begin position="1"/>
        <end position="25"/>
    </location>
</feature>
<dbReference type="Pfam" id="PF26622">
    <property type="entry name" value="DUF8199"/>
    <property type="match status" value="1"/>
</dbReference>
<dbReference type="Proteomes" id="UP000317169">
    <property type="component" value="Unassembled WGS sequence"/>
</dbReference>
<comment type="caution">
    <text evidence="2">The sequence shown here is derived from an EMBL/GenBank/DDBJ whole genome shotgun (WGS) entry which is preliminary data.</text>
</comment>
<evidence type="ECO:0000313" key="3">
    <source>
        <dbReference type="Proteomes" id="UP000317169"/>
    </source>
</evidence>
<organism evidence="2 3">
    <name type="scientific">Haloflavibacter putidus</name>
    <dbReference type="NCBI Taxonomy" id="2576776"/>
    <lineage>
        <taxon>Bacteria</taxon>
        <taxon>Pseudomonadati</taxon>
        <taxon>Bacteroidota</taxon>
        <taxon>Flavobacteriia</taxon>
        <taxon>Flavobacteriales</taxon>
        <taxon>Flavobacteriaceae</taxon>
        <taxon>Haloflavibacter</taxon>
    </lineage>
</organism>
<accession>A0A507ZH39</accession>
<dbReference type="NCBIfam" id="NF047658">
    <property type="entry name" value="HYC_CC_PP"/>
    <property type="match status" value="1"/>
</dbReference>
<dbReference type="OrthoDB" id="1493875at2"/>
<reference evidence="2 3" key="1">
    <citation type="submission" date="2019-06" db="EMBL/GenBank/DDBJ databases">
        <title>Flavibacter putida gen. nov., sp. nov., a novel marine bacterium of the family Flavobacteriaceae isolated from coastal seawater.</title>
        <authorList>
            <person name="Feng X."/>
        </authorList>
    </citation>
    <scope>NUCLEOTIDE SEQUENCE [LARGE SCALE GENOMIC DNA]</scope>
    <source>
        <strain evidence="2 3">PLHSN227</strain>
    </source>
</reference>